<dbReference type="Gene3D" id="3.10.310.20">
    <property type="entry name" value="DHHA2 domain"/>
    <property type="match status" value="1"/>
</dbReference>
<evidence type="ECO:0000313" key="9">
    <source>
        <dbReference type="EMBL" id="ARD68824.1"/>
    </source>
</evidence>
<geneLocation type="plasmid" evidence="9">
    <name>p112298-catA</name>
</geneLocation>
<dbReference type="AlphaFoldDB" id="A0A1V0M1R4"/>
<dbReference type="PANTHER" id="PTHR12112">
    <property type="entry name" value="BNIP - RELATED"/>
    <property type="match status" value="1"/>
</dbReference>
<comment type="cofactor">
    <cofactor evidence="1">
        <name>Mn(2+)</name>
        <dbReference type="ChEBI" id="CHEBI:29035"/>
    </cofactor>
</comment>
<evidence type="ECO:0000256" key="3">
    <source>
        <dbReference type="ARBA" id="ARBA00022723"/>
    </source>
</evidence>
<dbReference type="GO" id="GO:0005737">
    <property type="term" value="C:cytoplasm"/>
    <property type="evidence" value="ECO:0007669"/>
    <property type="project" value="InterPro"/>
</dbReference>
<dbReference type="Pfam" id="PF02833">
    <property type="entry name" value="DHHA2"/>
    <property type="match status" value="1"/>
</dbReference>
<dbReference type="PANTHER" id="PTHR12112:SF22">
    <property type="entry name" value="MANGANESE-DEPENDENT INORGANIC PYROPHOSPHATASE-RELATED"/>
    <property type="match status" value="1"/>
</dbReference>
<dbReference type="InterPro" id="IPR038763">
    <property type="entry name" value="DHH_sf"/>
</dbReference>
<evidence type="ECO:0000256" key="5">
    <source>
        <dbReference type="ARBA" id="ARBA00023211"/>
    </source>
</evidence>
<keyword evidence="5" id="KW-0464">Manganese</keyword>
<keyword evidence="9" id="KW-0614">Plasmid</keyword>
<evidence type="ECO:0000259" key="8">
    <source>
        <dbReference type="SMART" id="SM01131"/>
    </source>
</evidence>
<protein>
    <recommendedName>
        <fullName evidence="2">inorganic diphosphatase</fullName>
        <ecNumber evidence="2">3.6.1.1</ecNumber>
    </recommendedName>
    <alternativeName>
        <fullName evidence="6">Pyrophosphate phospho-hydrolase</fullName>
    </alternativeName>
</protein>
<accession>A0A1V0M1R4</accession>
<evidence type="ECO:0000256" key="6">
    <source>
        <dbReference type="ARBA" id="ARBA00032535"/>
    </source>
</evidence>
<comment type="catalytic activity">
    <reaction evidence="7">
        <text>diphosphate + H2O = 2 phosphate + H(+)</text>
        <dbReference type="Rhea" id="RHEA:24576"/>
        <dbReference type="ChEBI" id="CHEBI:15377"/>
        <dbReference type="ChEBI" id="CHEBI:15378"/>
        <dbReference type="ChEBI" id="CHEBI:33019"/>
        <dbReference type="ChEBI" id="CHEBI:43474"/>
        <dbReference type="EC" id="3.6.1.1"/>
    </reaction>
</comment>
<keyword evidence="3" id="KW-0479">Metal-binding</keyword>
<dbReference type="InterPro" id="IPR001667">
    <property type="entry name" value="DDH_dom"/>
</dbReference>
<dbReference type="EMBL" id="KY270851">
    <property type="protein sequence ID" value="ARD68824.1"/>
    <property type="molecule type" value="Genomic_DNA"/>
</dbReference>
<proteinExistence type="predicted"/>
<feature type="domain" description="DHHA2" evidence="8">
    <location>
        <begin position="213"/>
        <end position="326"/>
    </location>
</feature>
<evidence type="ECO:0000256" key="2">
    <source>
        <dbReference type="ARBA" id="ARBA00012146"/>
    </source>
</evidence>
<dbReference type="GO" id="GO:0004427">
    <property type="term" value="F:inorganic diphosphate phosphatase activity"/>
    <property type="evidence" value="ECO:0007669"/>
    <property type="project" value="UniProtKB-EC"/>
</dbReference>
<dbReference type="SUPFAM" id="SSF64182">
    <property type="entry name" value="DHH phosphoesterases"/>
    <property type="match status" value="1"/>
</dbReference>
<name>A0A1V0M1R4_CITFR</name>
<evidence type="ECO:0000256" key="7">
    <source>
        <dbReference type="ARBA" id="ARBA00047820"/>
    </source>
</evidence>
<dbReference type="SMART" id="SM01131">
    <property type="entry name" value="DHHA2"/>
    <property type="match status" value="1"/>
</dbReference>
<evidence type="ECO:0000256" key="1">
    <source>
        <dbReference type="ARBA" id="ARBA00001936"/>
    </source>
</evidence>
<dbReference type="EC" id="3.6.1.1" evidence="2"/>
<evidence type="ECO:0000256" key="4">
    <source>
        <dbReference type="ARBA" id="ARBA00022801"/>
    </source>
</evidence>
<dbReference type="InterPro" id="IPR004097">
    <property type="entry name" value="DHHA2"/>
</dbReference>
<dbReference type="Pfam" id="PF01368">
    <property type="entry name" value="DHH"/>
    <property type="match status" value="1"/>
</dbReference>
<reference evidence="9" key="1">
    <citation type="journal article" date="2017" name="Int. J. Antimicrob. Agents">
        <title>Sequencing and comparative genomics analysis of the IncHI2 plasmids pT5282-mphA and p112298-catA and the IncHI5 plasmid pYNKP001-dfrA.</title>
        <authorList>
            <person name="Liang Q."/>
            <person name="Yin Z."/>
            <person name="Zhao Y."/>
            <person name="Liang L."/>
            <person name="Feng J."/>
            <person name="Zhan Z."/>
            <person name="Wang H."/>
            <person name="Song Y."/>
            <person name="Tong Y."/>
            <person name="Wu W."/>
            <person name="Chen W."/>
            <person name="Wang J."/>
            <person name="Jiang L."/>
            <person name="Zhou D."/>
        </authorList>
    </citation>
    <scope>NUCLEOTIDE SEQUENCE</scope>
    <source>
        <strain evidence="9">112298</strain>
        <plasmid evidence="9">p112298-catA</plasmid>
    </source>
</reference>
<dbReference type="Gene3D" id="3.90.1640.10">
    <property type="entry name" value="inorganic pyrophosphatase (n-terminal core)"/>
    <property type="match status" value="1"/>
</dbReference>
<keyword evidence="4" id="KW-0378">Hydrolase</keyword>
<dbReference type="InterPro" id="IPR038222">
    <property type="entry name" value="DHHA2_dom_sf"/>
</dbReference>
<organism evidence="9">
    <name type="scientific">Citrobacter freundii</name>
    <dbReference type="NCBI Taxonomy" id="546"/>
    <lineage>
        <taxon>Bacteria</taxon>
        <taxon>Pseudomonadati</taxon>
        <taxon>Pseudomonadota</taxon>
        <taxon>Gammaproteobacteria</taxon>
        <taxon>Enterobacterales</taxon>
        <taxon>Enterobacteriaceae</taxon>
        <taxon>Citrobacter</taxon>
        <taxon>Citrobacter freundii complex</taxon>
    </lineage>
</organism>
<sequence length="333" mass="36606">MTPDMTLEFQEVCQAVHKSFWPVYFLNGDTSLINVFGHLNPDSDAICTAAVTADWLSRQGRPSRAWRNGEANPETRYIFETAGIPLPPLLDFPLKRERVWLVDFTEPAQGPADLPESNIIGIIDHHRLGGLATLLPLEVWIKPAGSSATVLWLLMDAEMRRTMPPTLGILLLGALLSDTVNLHSPTTTEDDIRTAAELFVLSGIKHKAFVHGLMAAKTDITGQTAGQILNKDLKTFSLAGTDVRIAQLEVSSPDQVAPLLEELRNTMAQMVVNTGAGLIVLMVTDINKCFSTLYFAGPESGNATSCSLPGMVSRKKQLLPWLEHFLRQGRRQL</sequence>
<dbReference type="GO" id="GO:0046872">
    <property type="term" value="F:metal ion binding"/>
    <property type="evidence" value="ECO:0007669"/>
    <property type="project" value="UniProtKB-KW"/>
</dbReference>